<dbReference type="Pfam" id="PF08241">
    <property type="entry name" value="Methyltransf_11"/>
    <property type="match status" value="1"/>
</dbReference>
<accession>A0ABU9VKW3</accession>
<dbReference type="EC" id="2.1.-.-" evidence="2"/>
<keyword evidence="2" id="KW-0489">Methyltransferase</keyword>
<reference evidence="2 3" key="1">
    <citation type="submission" date="2024-03" db="EMBL/GenBank/DDBJ databases">
        <title>Bacilli Hybrid Assemblies.</title>
        <authorList>
            <person name="Kovac J."/>
        </authorList>
    </citation>
    <scope>NUCLEOTIDE SEQUENCE [LARGE SCALE GENOMIC DNA]</scope>
    <source>
        <strain evidence="2 3">FSL R7-0666</strain>
    </source>
</reference>
<evidence type="ECO:0000313" key="2">
    <source>
        <dbReference type="EMBL" id="MEN0644527.1"/>
    </source>
</evidence>
<dbReference type="EMBL" id="JBCITK010000001">
    <property type="protein sequence ID" value="MEN0644527.1"/>
    <property type="molecule type" value="Genomic_DNA"/>
</dbReference>
<keyword evidence="3" id="KW-1185">Reference proteome</keyword>
<dbReference type="Proteomes" id="UP001418796">
    <property type="component" value="Unassembled WGS sequence"/>
</dbReference>
<keyword evidence="2" id="KW-0808">Transferase</keyword>
<dbReference type="RefSeq" id="WP_343131205.1">
    <property type="nucleotide sequence ID" value="NZ_JBCITK010000001.1"/>
</dbReference>
<dbReference type="SUPFAM" id="SSF53335">
    <property type="entry name" value="S-adenosyl-L-methionine-dependent methyltransferases"/>
    <property type="match status" value="1"/>
</dbReference>
<gene>
    <name evidence="2" type="ORF">MKY91_15345</name>
</gene>
<protein>
    <submittedName>
        <fullName evidence="2">Class I SAM-dependent methyltransferase</fullName>
        <ecNumber evidence="2">2.1.-.-</ecNumber>
    </submittedName>
</protein>
<dbReference type="GO" id="GO:0032259">
    <property type="term" value="P:methylation"/>
    <property type="evidence" value="ECO:0007669"/>
    <property type="project" value="UniProtKB-KW"/>
</dbReference>
<comment type="caution">
    <text evidence="2">The sequence shown here is derived from an EMBL/GenBank/DDBJ whole genome shotgun (WGS) entry which is preliminary data.</text>
</comment>
<proteinExistence type="predicted"/>
<evidence type="ECO:0000313" key="3">
    <source>
        <dbReference type="Proteomes" id="UP001418796"/>
    </source>
</evidence>
<organism evidence="2 3">
    <name type="scientific">Alkalicoccobacillus gibsonii</name>
    <dbReference type="NCBI Taxonomy" id="79881"/>
    <lineage>
        <taxon>Bacteria</taxon>
        <taxon>Bacillati</taxon>
        <taxon>Bacillota</taxon>
        <taxon>Bacilli</taxon>
        <taxon>Bacillales</taxon>
        <taxon>Bacillaceae</taxon>
        <taxon>Alkalicoccobacillus</taxon>
    </lineage>
</organism>
<dbReference type="GO" id="GO:0008168">
    <property type="term" value="F:methyltransferase activity"/>
    <property type="evidence" value="ECO:0007669"/>
    <property type="project" value="UniProtKB-KW"/>
</dbReference>
<dbReference type="CDD" id="cd02440">
    <property type="entry name" value="AdoMet_MTases"/>
    <property type="match status" value="1"/>
</dbReference>
<dbReference type="Gene3D" id="3.40.50.150">
    <property type="entry name" value="Vaccinia Virus protein VP39"/>
    <property type="match status" value="1"/>
</dbReference>
<dbReference type="InterPro" id="IPR029063">
    <property type="entry name" value="SAM-dependent_MTases_sf"/>
</dbReference>
<name>A0ABU9VKW3_9BACI</name>
<dbReference type="InterPro" id="IPR013216">
    <property type="entry name" value="Methyltransf_11"/>
</dbReference>
<evidence type="ECO:0000259" key="1">
    <source>
        <dbReference type="Pfam" id="PF08241"/>
    </source>
</evidence>
<feature type="domain" description="Methyltransferase type 11" evidence="1">
    <location>
        <begin position="63"/>
        <end position="154"/>
    </location>
</feature>
<sequence>MTTNNQNQEAWNDESYQAWVKRFGVPTEAAQKLKAHPEKPLITLLPHFGEVAGKRIMNLMGSNGTKAVPLALLGADVSVADFSPGNKRYAMELAEASGISISYVLGDVLDLQLGDQPPFDLVFAEMGILHYFKDLGPFFQMIYSLLDEGGQCVIRDFHPVSTKLITSKGTTAKIRKHKVTGDYFDSSLYEQNVSFSKFDTETTSTVLLRKWTLGEIVTATANSGLIVSELIEEPNLSSDVFDKGIPKTFVLKAVKP</sequence>